<evidence type="ECO:0000313" key="3">
    <source>
        <dbReference type="EMBL" id="DAZ99469.1"/>
    </source>
</evidence>
<reference evidence="3" key="1">
    <citation type="submission" date="2022-11" db="EMBL/GenBank/DDBJ databases">
        <authorList>
            <person name="Morgan W.R."/>
            <person name="Tartar A."/>
        </authorList>
    </citation>
    <scope>NUCLEOTIDE SEQUENCE</scope>
    <source>
        <strain evidence="3">ARSEF 373</strain>
    </source>
</reference>
<protein>
    <recommendedName>
        <fullName evidence="2">Legume lectin domain-containing protein</fullName>
    </recommendedName>
</protein>
<proteinExistence type="predicted"/>
<dbReference type="GO" id="GO:0030246">
    <property type="term" value="F:carbohydrate binding"/>
    <property type="evidence" value="ECO:0007669"/>
    <property type="project" value="UniProtKB-KW"/>
</dbReference>
<dbReference type="InterPro" id="IPR013320">
    <property type="entry name" value="ConA-like_dom_sf"/>
</dbReference>
<dbReference type="PANTHER" id="PTHR12223">
    <property type="entry name" value="VESICULAR MANNOSE-BINDING LECTIN"/>
    <property type="match status" value="1"/>
</dbReference>
<evidence type="ECO:0000259" key="2">
    <source>
        <dbReference type="Pfam" id="PF00139"/>
    </source>
</evidence>
<dbReference type="CDD" id="cd01951">
    <property type="entry name" value="lectin_L-type"/>
    <property type="match status" value="1"/>
</dbReference>
<accession>A0AAV2Z1I5</accession>
<comment type="caution">
    <text evidence="3">The sequence shown here is derived from an EMBL/GenBank/DDBJ whole genome shotgun (WGS) entry which is preliminary data.</text>
</comment>
<dbReference type="InterPro" id="IPR051136">
    <property type="entry name" value="Intracellular_Lectin-GPT"/>
</dbReference>
<keyword evidence="1" id="KW-0430">Lectin</keyword>
<sequence length="689" mass="78213">MRCKPFDRFDDMRWSSLLFSALSALGVQASRTSIHLHPSAKHAHHQSVEIEQLCSQFSVVRDFVVDNCDVEFNQLSAKCIVSLMEYDTDQHILQKCMKNYSSSAGAKTEIEQFQTIYERWQQGMMCSKHYENEERAVEGCTGYNLRYSTKDGELPAYCSEIFLSYNASRHEIERQCQRTSNTDAFWEGFAEFIATPTCKQYYDNVRAANEEACDIKVDYEESGSSTGHCHAMFVWYEEHKPKVEAIAMAHVHHSMCLRCLRAEFVYYDFNGTTGLVLNGNAATTSCTALPRNAYSEKAGKDDVREASIEIVHHQLAEQVVIETSNTENHTTSGRIAVETATHGHRDNFEKSEEQRCAVRLRLTPSQPRQVSSVWFSESLPVVKGFETRFTFQITDQSKRCFHVKDENFGVRAHRSCMVHGGDGFAFVLHSHANKTDTVGVNDPNTRVRSQMGYEGLDNSLAIEFDTWYNTEYPDSFYDHVGIYSRGVAANTMLDDARLSAIALHDLADGRIHVVKIRYYNEIKYEYAPYFSATAKTVDFIKDISEGRRMGTLLVFMDDGIASDTPLVAIPINLAAALRLNSDEAYVVSNENEDLLGDSTDDCGTQGFTASTGKSWQKHDILGWYYCTQPPCLDEYGDTMTFDFDYNQQSMLSTASHKHNIYPIYIYPDTTPWTRPQHYFADGQQVGIVS</sequence>
<gene>
    <name evidence="3" type="ORF">N0F65_001654</name>
</gene>
<evidence type="ECO:0000256" key="1">
    <source>
        <dbReference type="ARBA" id="ARBA00022734"/>
    </source>
</evidence>
<feature type="domain" description="Legume lectin" evidence="2">
    <location>
        <begin position="360"/>
        <end position="518"/>
    </location>
</feature>
<dbReference type="InterPro" id="IPR001220">
    <property type="entry name" value="Legume_lectin_dom"/>
</dbReference>
<dbReference type="InterPro" id="IPR056573">
    <property type="entry name" value="Lectin_L-type_dom"/>
</dbReference>
<reference evidence="3" key="2">
    <citation type="journal article" date="2023" name="Microbiol Resour">
        <title>Decontamination and Annotation of the Draft Genome Sequence of the Oomycete Lagenidium giganteum ARSEF 373.</title>
        <authorList>
            <person name="Morgan W.R."/>
            <person name="Tartar A."/>
        </authorList>
    </citation>
    <scope>NUCLEOTIDE SEQUENCE</scope>
    <source>
        <strain evidence="3">ARSEF 373</strain>
    </source>
</reference>
<dbReference type="Pfam" id="PF00139">
    <property type="entry name" value="Lectin_legB"/>
    <property type="match status" value="1"/>
</dbReference>
<organism evidence="3 4">
    <name type="scientific">Lagenidium giganteum</name>
    <dbReference type="NCBI Taxonomy" id="4803"/>
    <lineage>
        <taxon>Eukaryota</taxon>
        <taxon>Sar</taxon>
        <taxon>Stramenopiles</taxon>
        <taxon>Oomycota</taxon>
        <taxon>Peronosporomycetes</taxon>
        <taxon>Pythiales</taxon>
        <taxon>Pythiaceae</taxon>
    </lineage>
</organism>
<dbReference type="PANTHER" id="PTHR12223:SF19">
    <property type="entry name" value="LEGUME LECTIN DOMAIN-CONTAINING PROTEIN"/>
    <property type="match status" value="1"/>
</dbReference>
<dbReference type="Proteomes" id="UP001146120">
    <property type="component" value="Unassembled WGS sequence"/>
</dbReference>
<name>A0AAV2Z1I5_9STRA</name>
<dbReference type="AlphaFoldDB" id="A0AAV2Z1I5"/>
<dbReference type="EMBL" id="DAKRPA010000082">
    <property type="protein sequence ID" value="DAZ99469.1"/>
    <property type="molecule type" value="Genomic_DNA"/>
</dbReference>
<keyword evidence="4" id="KW-1185">Reference proteome</keyword>
<dbReference type="SUPFAM" id="SSF49899">
    <property type="entry name" value="Concanavalin A-like lectins/glucanases"/>
    <property type="match status" value="1"/>
</dbReference>
<dbReference type="Gene3D" id="2.60.120.200">
    <property type="match status" value="1"/>
</dbReference>
<evidence type="ECO:0000313" key="4">
    <source>
        <dbReference type="Proteomes" id="UP001146120"/>
    </source>
</evidence>